<sequence length="90" mass="9900">MSEEQAVRRQLPGVQRAHRGRAALELEDVIRAPDVRLQHLTELGSQPGMTGDDQDLADLPTHVGGLSSDGVDRLLEGFMAGQWRLDRGRS</sequence>
<dbReference type="KEGG" id="age:AA314_02235"/>
<evidence type="ECO:0000313" key="2">
    <source>
        <dbReference type="Proteomes" id="UP000035579"/>
    </source>
</evidence>
<evidence type="ECO:0000313" key="1">
    <source>
        <dbReference type="EMBL" id="AKJ00609.1"/>
    </source>
</evidence>
<dbReference type="AlphaFoldDB" id="A0AAC8Q4V0"/>
<dbReference type="EMBL" id="CP011509">
    <property type="protein sequence ID" value="AKJ00609.1"/>
    <property type="molecule type" value="Genomic_DNA"/>
</dbReference>
<reference evidence="1 2" key="1">
    <citation type="submission" date="2015-05" db="EMBL/GenBank/DDBJ databases">
        <title>Genome assembly of Archangium gephyra DSM 2261.</title>
        <authorList>
            <person name="Sharma G."/>
            <person name="Subramanian S."/>
        </authorList>
    </citation>
    <scope>NUCLEOTIDE SEQUENCE [LARGE SCALE GENOMIC DNA]</scope>
    <source>
        <strain evidence="1 2">DSM 2261</strain>
    </source>
</reference>
<organism evidence="1 2">
    <name type="scientific">Archangium gephyra</name>
    <dbReference type="NCBI Taxonomy" id="48"/>
    <lineage>
        <taxon>Bacteria</taxon>
        <taxon>Pseudomonadati</taxon>
        <taxon>Myxococcota</taxon>
        <taxon>Myxococcia</taxon>
        <taxon>Myxococcales</taxon>
        <taxon>Cystobacterineae</taxon>
        <taxon>Archangiaceae</taxon>
        <taxon>Archangium</taxon>
    </lineage>
</organism>
<name>A0AAC8Q4V0_9BACT</name>
<gene>
    <name evidence="1" type="ORF">AA314_02235</name>
</gene>
<accession>A0AAC8Q4V0</accession>
<protein>
    <submittedName>
        <fullName evidence="1">Uncharacterized protein</fullName>
    </submittedName>
</protein>
<proteinExistence type="predicted"/>
<dbReference type="Proteomes" id="UP000035579">
    <property type="component" value="Chromosome"/>
</dbReference>